<gene>
    <name evidence="1" type="ORF">BV22DRAFT_1017937</name>
</gene>
<dbReference type="EMBL" id="MU266497">
    <property type="protein sequence ID" value="KAH7922119.1"/>
    <property type="molecule type" value="Genomic_DNA"/>
</dbReference>
<evidence type="ECO:0000313" key="1">
    <source>
        <dbReference type="EMBL" id="KAH7922119.1"/>
    </source>
</evidence>
<evidence type="ECO:0000313" key="2">
    <source>
        <dbReference type="Proteomes" id="UP000790709"/>
    </source>
</evidence>
<reference evidence="1" key="1">
    <citation type="journal article" date="2021" name="New Phytol.">
        <title>Evolutionary innovations through gain and loss of genes in the ectomycorrhizal Boletales.</title>
        <authorList>
            <person name="Wu G."/>
            <person name="Miyauchi S."/>
            <person name="Morin E."/>
            <person name="Kuo A."/>
            <person name="Drula E."/>
            <person name="Varga T."/>
            <person name="Kohler A."/>
            <person name="Feng B."/>
            <person name="Cao Y."/>
            <person name="Lipzen A."/>
            <person name="Daum C."/>
            <person name="Hundley H."/>
            <person name="Pangilinan J."/>
            <person name="Johnson J."/>
            <person name="Barry K."/>
            <person name="LaButti K."/>
            <person name="Ng V."/>
            <person name="Ahrendt S."/>
            <person name="Min B."/>
            <person name="Choi I.G."/>
            <person name="Park H."/>
            <person name="Plett J.M."/>
            <person name="Magnuson J."/>
            <person name="Spatafora J.W."/>
            <person name="Nagy L.G."/>
            <person name="Henrissat B."/>
            <person name="Grigoriev I.V."/>
            <person name="Yang Z.L."/>
            <person name="Xu J."/>
            <person name="Martin F.M."/>
        </authorList>
    </citation>
    <scope>NUCLEOTIDE SEQUENCE</scope>
    <source>
        <strain evidence="1">KUC20120723A-06</strain>
    </source>
</reference>
<name>A0ACB8B9G6_9AGAM</name>
<feature type="non-terminal residue" evidence="1">
    <location>
        <position position="438"/>
    </location>
</feature>
<accession>A0ACB8B9G6</accession>
<protein>
    <submittedName>
        <fullName evidence="1">Uncharacterized protein</fullName>
    </submittedName>
</protein>
<dbReference type="Proteomes" id="UP000790709">
    <property type="component" value="Unassembled WGS sequence"/>
</dbReference>
<comment type="caution">
    <text evidence="1">The sequence shown here is derived from an EMBL/GenBank/DDBJ whole genome shotgun (WGS) entry which is preliminary data.</text>
</comment>
<sequence>MTAPGSRSYSHSFSSFGSSSQSDRPILAVGSSGSSLAISLDDISAIWLDELKLNKDVLPSQPQPAQSSCTPYANPSQVKLEPLPVSLPVSDVSNGPELPLPLLLPPLSAYYISPSPSPYEAPSVTLRLVQHLPFAQRKRQKLYDNVEDVLKMRPSFNLKHFKDRAEGMFRWASEAEGTEALPDCGSSGQGGSRPSTSAGLSTITKAETARAIFFGPPPDPPPASRGPPPPKPTLSFFAVVAAAFALGTLVDREAADERTETPSVIAKKTKGISKDTASYPAVLYALSQQALCVFEKSNSYDLDYLAAMILHVLYVLHDGKARVAHNLLPDVGKMVNTARTMGLDSDPDEYPGKFNLFEAEMRRRIWWDIYYYDLIVSDFMGRSPLIPDHEFTTRLPMDVDEEVFTPACTSMPLPRSPLSPLEPSPTDFKYFGLKCRYV</sequence>
<organism evidence="1 2">
    <name type="scientific">Leucogyrophana mollusca</name>
    <dbReference type="NCBI Taxonomy" id="85980"/>
    <lineage>
        <taxon>Eukaryota</taxon>
        <taxon>Fungi</taxon>
        <taxon>Dikarya</taxon>
        <taxon>Basidiomycota</taxon>
        <taxon>Agaricomycotina</taxon>
        <taxon>Agaricomycetes</taxon>
        <taxon>Agaricomycetidae</taxon>
        <taxon>Boletales</taxon>
        <taxon>Boletales incertae sedis</taxon>
        <taxon>Leucogyrophana</taxon>
    </lineage>
</organism>
<proteinExistence type="predicted"/>
<keyword evidence="2" id="KW-1185">Reference proteome</keyword>